<organism evidence="1 2">
    <name type="scientific">Cuscuta campestris</name>
    <dbReference type="NCBI Taxonomy" id="132261"/>
    <lineage>
        <taxon>Eukaryota</taxon>
        <taxon>Viridiplantae</taxon>
        <taxon>Streptophyta</taxon>
        <taxon>Embryophyta</taxon>
        <taxon>Tracheophyta</taxon>
        <taxon>Spermatophyta</taxon>
        <taxon>Magnoliopsida</taxon>
        <taxon>eudicotyledons</taxon>
        <taxon>Gunneridae</taxon>
        <taxon>Pentapetalae</taxon>
        <taxon>asterids</taxon>
        <taxon>lamiids</taxon>
        <taxon>Solanales</taxon>
        <taxon>Convolvulaceae</taxon>
        <taxon>Cuscuteae</taxon>
        <taxon>Cuscuta</taxon>
        <taxon>Cuscuta subgen. Grammica</taxon>
        <taxon>Cuscuta sect. Cleistogrammica</taxon>
    </lineage>
</organism>
<keyword evidence="2" id="KW-1185">Reference proteome</keyword>
<reference evidence="1 2" key="1">
    <citation type="submission" date="2018-04" db="EMBL/GenBank/DDBJ databases">
        <authorList>
            <person name="Vogel A."/>
        </authorList>
    </citation>
    <scope>NUCLEOTIDE SEQUENCE [LARGE SCALE GENOMIC DNA]</scope>
</reference>
<gene>
    <name evidence="1" type="ORF">CCAM_LOCUS27455</name>
</gene>
<protein>
    <submittedName>
        <fullName evidence="1">Uncharacterized protein</fullName>
    </submittedName>
</protein>
<dbReference type="AlphaFoldDB" id="A0A484MAX8"/>
<dbReference type="EMBL" id="OOIL02002985">
    <property type="protein sequence ID" value="VFQ85679.1"/>
    <property type="molecule type" value="Genomic_DNA"/>
</dbReference>
<sequence>MAFRVATLRSCWDNGKDVRPTSGFHNFAHAIAQPIPMDSIIFGNPITHIKAESENQERIEGNIAYRFQDITFLNGSMELMAVPKKKLNPLTTSLKYHYITFSNC</sequence>
<dbReference type="Proteomes" id="UP000595140">
    <property type="component" value="Unassembled WGS sequence"/>
</dbReference>
<evidence type="ECO:0000313" key="1">
    <source>
        <dbReference type="EMBL" id="VFQ85679.1"/>
    </source>
</evidence>
<accession>A0A484MAX8</accession>
<name>A0A484MAX8_9ASTE</name>
<evidence type="ECO:0000313" key="2">
    <source>
        <dbReference type="Proteomes" id="UP000595140"/>
    </source>
</evidence>
<dbReference type="OrthoDB" id="2014905at2759"/>
<proteinExistence type="predicted"/>